<reference evidence="13" key="1">
    <citation type="submission" date="2022-08" db="EMBL/GenBank/DDBJ databases">
        <title>Novel sulphate-reducing endosymbionts in the free-living metamonad Anaeramoeba.</title>
        <authorList>
            <person name="Jerlstrom-Hultqvist J."/>
            <person name="Cepicka I."/>
            <person name="Gallot-Lavallee L."/>
            <person name="Salas-Leiva D."/>
            <person name="Curtis B.A."/>
            <person name="Zahonova K."/>
            <person name="Pipaliya S."/>
            <person name="Dacks J."/>
            <person name="Roger A.J."/>
        </authorList>
    </citation>
    <scope>NUCLEOTIDE SEQUENCE</scope>
    <source>
        <strain evidence="13">Busselton2</strain>
    </source>
</reference>
<evidence type="ECO:0000256" key="6">
    <source>
        <dbReference type="ARBA" id="ARBA00022679"/>
    </source>
</evidence>
<comment type="function">
    <text evidence="3">May catalyze the cis-trans isomerization of proline imidic peptide bonds in oligopeptides thereby assisting the folding of proteins. May also function as a chaperone, playing a role in intracellular transport of proteins. May also have a protein ubiquitin ligase activity acting as an E3 ubiquitin protein ligase or as a ubiquitin-ubiquitin ligase promoting elongation of ubiquitin chains on proteins.</text>
</comment>
<dbReference type="GO" id="GO:0000209">
    <property type="term" value="P:protein polyubiquitination"/>
    <property type="evidence" value="ECO:0007669"/>
    <property type="project" value="TreeGrafter"/>
</dbReference>
<comment type="catalytic activity">
    <reaction evidence="1">
        <text>S-ubiquitinyl-[E2 ubiquitin-conjugating enzyme]-L-cysteine + [acceptor protein]-L-lysine = [E2 ubiquitin-conjugating enzyme]-L-cysteine + N(6)-ubiquitinyl-[acceptor protein]-L-lysine.</text>
        <dbReference type="EC" id="2.3.2.27"/>
    </reaction>
</comment>
<evidence type="ECO:0000256" key="5">
    <source>
        <dbReference type="ARBA" id="ARBA00007930"/>
    </source>
</evidence>
<name>A0AAV7Y6P2_9EUKA</name>
<proteinExistence type="inferred from homology"/>
<comment type="similarity">
    <text evidence="5">Belongs to the cyclophilin-type PPIase family. PPIL2 subfamily.</text>
</comment>
<evidence type="ECO:0000256" key="3">
    <source>
        <dbReference type="ARBA" id="ARBA00003697"/>
    </source>
</evidence>
<gene>
    <name evidence="13" type="ORF">M0812_29008</name>
</gene>
<evidence type="ECO:0000256" key="10">
    <source>
        <dbReference type="ARBA" id="ARBA00023242"/>
    </source>
</evidence>
<dbReference type="PANTHER" id="PTHR45625:SF1">
    <property type="entry name" value="RING-TYPE E3 UBIQUITIN-PROTEIN LIGASE PPIL2"/>
    <property type="match status" value="1"/>
</dbReference>
<dbReference type="PROSITE" id="PS50072">
    <property type="entry name" value="CSA_PPIASE_2"/>
    <property type="match status" value="1"/>
</dbReference>
<dbReference type="EMBL" id="JANTQA010000072">
    <property type="protein sequence ID" value="KAJ3424290.1"/>
    <property type="molecule type" value="Genomic_DNA"/>
</dbReference>
<evidence type="ECO:0000256" key="1">
    <source>
        <dbReference type="ARBA" id="ARBA00000900"/>
    </source>
</evidence>
<comment type="subcellular location">
    <subcellularLocation>
        <location evidence="4">Nucleus</location>
    </subcellularLocation>
</comment>
<dbReference type="AlphaFoldDB" id="A0AAV7Y6P2"/>
<dbReference type="PANTHER" id="PTHR45625">
    <property type="entry name" value="PEPTIDYL-PROLYL CIS-TRANS ISOMERASE-RELATED"/>
    <property type="match status" value="1"/>
</dbReference>
<evidence type="ECO:0000313" key="14">
    <source>
        <dbReference type="Proteomes" id="UP001146793"/>
    </source>
</evidence>
<dbReference type="Pfam" id="PF00160">
    <property type="entry name" value="Pro_isomerase"/>
    <property type="match status" value="1"/>
</dbReference>
<comment type="caution">
    <text evidence="13">The sequence shown here is derived from an EMBL/GenBank/DDBJ whole genome shotgun (WGS) entry which is preliminary data.</text>
</comment>
<feature type="domain" description="PPIase cyclophilin-type" evidence="12">
    <location>
        <begin position="101"/>
        <end position="247"/>
    </location>
</feature>
<dbReference type="Gene3D" id="2.40.100.10">
    <property type="entry name" value="Cyclophilin-like"/>
    <property type="match status" value="1"/>
</dbReference>
<feature type="compositionally biased region" description="Basic and acidic residues" evidence="11">
    <location>
        <begin position="17"/>
        <end position="38"/>
    </location>
</feature>
<dbReference type="GO" id="GO:0061630">
    <property type="term" value="F:ubiquitin protein ligase activity"/>
    <property type="evidence" value="ECO:0007669"/>
    <property type="project" value="UniProtKB-EC"/>
</dbReference>
<dbReference type="InterPro" id="IPR044666">
    <property type="entry name" value="Cyclophilin_A-like"/>
</dbReference>
<dbReference type="GO" id="GO:0071013">
    <property type="term" value="C:catalytic step 2 spliceosome"/>
    <property type="evidence" value="ECO:0007669"/>
    <property type="project" value="TreeGrafter"/>
</dbReference>
<evidence type="ECO:0000313" key="13">
    <source>
        <dbReference type="EMBL" id="KAJ3424290.1"/>
    </source>
</evidence>
<evidence type="ECO:0000256" key="4">
    <source>
        <dbReference type="ARBA" id="ARBA00004123"/>
    </source>
</evidence>
<keyword evidence="8" id="KW-0697">Rotamase</keyword>
<evidence type="ECO:0000256" key="2">
    <source>
        <dbReference type="ARBA" id="ARBA00000971"/>
    </source>
</evidence>
<dbReference type="FunFam" id="2.40.100.10:FF:000014">
    <property type="entry name" value="Peptidyl-prolyl cis-trans isomerase cyp65"/>
    <property type="match status" value="1"/>
</dbReference>
<comment type="catalytic activity">
    <reaction evidence="2">
        <text>[protein]-peptidylproline (omega=180) = [protein]-peptidylproline (omega=0)</text>
        <dbReference type="Rhea" id="RHEA:16237"/>
        <dbReference type="Rhea" id="RHEA-COMP:10747"/>
        <dbReference type="Rhea" id="RHEA-COMP:10748"/>
        <dbReference type="ChEBI" id="CHEBI:83833"/>
        <dbReference type="ChEBI" id="CHEBI:83834"/>
        <dbReference type="EC" id="5.2.1.8"/>
    </reaction>
</comment>
<organism evidence="13 14">
    <name type="scientific">Anaeramoeba flamelloides</name>
    <dbReference type="NCBI Taxonomy" id="1746091"/>
    <lineage>
        <taxon>Eukaryota</taxon>
        <taxon>Metamonada</taxon>
        <taxon>Anaeramoebidae</taxon>
        <taxon>Anaeramoeba</taxon>
    </lineage>
</organism>
<sequence length="339" mass="39071">MRNSAPRIRLNATIRRSLRELEQSEKEKEESKTTDNSKHGRSTGGILYSNRSKRQYLSASLTSTTMGTQIEHSEPSLDEQQKLIRRKRSLVRHQGYTTIVTNYGDLNFELFCEKCPLACDNFLTHCSRDYYSGIQFHRLIKGFMIQGGDPTESGAGGESIWGQPFKDEFHPSLTHDKRGILSMANAGKNTNTSQFFITFGPAHHLDNKHTVFGRLVGGMNVLDQIENIPTNPKNFPLKAIKFIKANIYWNPFREIEKWIVKQKEKELIQQQQLAEKNQKGKWFSDPIGIQQIGSQFKVGKYIKTSNERKRLDSLKKNNSNNKMRKVKPSHQFEDFSAWK</sequence>
<evidence type="ECO:0000256" key="9">
    <source>
        <dbReference type="ARBA" id="ARBA00023235"/>
    </source>
</evidence>
<feature type="region of interest" description="Disordered" evidence="11">
    <location>
        <begin position="1"/>
        <end position="46"/>
    </location>
</feature>
<dbReference type="InterPro" id="IPR002130">
    <property type="entry name" value="Cyclophilin-type_PPIase_dom"/>
</dbReference>
<accession>A0AAV7Y6P2</accession>
<dbReference type="InterPro" id="IPR029000">
    <property type="entry name" value="Cyclophilin-like_dom_sf"/>
</dbReference>
<feature type="region of interest" description="Disordered" evidence="11">
    <location>
        <begin position="311"/>
        <end position="339"/>
    </location>
</feature>
<keyword evidence="9" id="KW-0413">Isomerase</keyword>
<dbReference type="PRINTS" id="PR00153">
    <property type="entry name" value="CSAPPISMRASE"/>
</dbReference>
<evidence type="ECO:0000259" key="12">
    <source>
        <dbReference type="PROSITE" id="PS50072"/>
    </source>
</evidence>
<evidence type="ECO:0000256" key="8">
    <source>
        <dbReference type="ARBA" id="ARBA00023110"/>
    </source>
</evidence>
<keyword evidence="10" id="KW-0539">Nucleus</keyword>
<keyword evidence="7" id="KW-0833">Ubl conjugation pathway</keyword>
<keyword evidence="6" id="KW-0808">Transferase</keyword>
<dbReference type="SUPFAM" id="SSF50891">
    <property type="entry name" value="Cyclophilin-like"/>
    <property type="match status" value="1"/>
</dbReference>
<evidence type="ECO:0000256" key="11">
    <source>
        <dbReference type="SAM" id="MobiDB-lite"/>
    </source>
</evidence>
<dbReference type="Proteomes" id="UP001146793">
    <property type="component" value="Unassembled WGS sequence"/>
</dbReference>
<dbReference type="GO" id="GO:0003755">
    <property type="term" value="F:peptidyl-prolyl cis-trans isomerase activity"/>
    <property type="evidence" value="ECO:0007669"/>
    <property type="project" value="UniProtKB-KW"/>
</dbReference>
<protein>
    <submittedName>
        <fullName evidence="13">Ring-type e3 ubiquitin-protein ligase ppil2</fullName>
    </submittedName>
</protein>
<evidence type="ECO:0000256" key="7">
    <source>
        <dbReference type="ARBA" id="ARBA00022786"/>
    </source>
</evidence>